<keyword evidence="2" id="KW-1185">Reference proteome</keyword>
<gene>
    <name evidence="1" type="primary">tssK</name>
    <name evidence="1" type="ORF">C5L14_03255</name>
</gene>
<dbReference type="InterPro" id="IPR010263">
    <property type="entry name" value="T6SS_TssK"/>
</dbReference>
<proteinExistence type="predicted"/>
<dbReference type="OrthoDB" id="9775333at2"/>
<dbReference type="NCBIfam" id="TIGR03353">
    <property type="entry name" value="VI_chp_4"/>
    <property type="match status" value="1"/>
</dbReference>
<protein>
    <submittedName>
        <fullName evidence="1">Type VI secretion system baseplate subunit TssK</fullName>
    </submittedName>
</protein>
<organism evidence="1 2">
    <name type="scientific">Labrys okinawensis</name>
    <dbReference type="NCBI Taxonomy" id="346911"/>
    <lineage>
        <taxon>Bacteria</taxon>
        <taxon>Pseudomonadati</taxon>
        <taxon>Pseudomonadota</taxon>
        <taxon>Alphaproteobacteria</taxon>
        <taxon>Hyphomicrobiales</taxon>
        <taxon>Xanthobacteraceae</taxon>
        <taxon>Labrys</taxon>
    </lineage>
</organism>
<evidence type="ECO:0000313" key="1">
    <source>
        <dbReference type="EMBL" id="PRH89591.1"/>
    </source>
</evidence>
<sequence length="444" mass="50097">MSWYSKVAWSEGLFLRPHHLQQGDRYLEHLLEGRTGQITPYPWGFSEIEIDRDLAQQSKFGLRRAAGILPDGTPFRFPGDCPPPPPAMVPENAAGLFVWLCMPMAQPNSREVDEPESESGSRYVVQSETLIDASSALQIEEEIDIAVPRFSYEIRRTPKPGFVCMLCARIIEVNDKTVVFDERFAPPVLVVAAHAAVTGWLDRVIGWVETKLDELARFASDPRSSGGMQSVDYFVLQMLNREIPALRHMRRSKYTHPERLYVELLRLAGELATYSTRERRANDYPAYDHDNPGTTFAPVLADIQRFLSVDISRAIRLEIVEKATNAFLATVTDRNLFRASTFVLEVAAQRSLTELQTQFPALFKVGPNTRMNEIVHAHLPGIGLIHLPTPPAQIRAITSHVYFALDRMSPLWPEFSTASGIGMHFSGDWPGLELNLWVVKEDVK</sequence>
<dbReference type="RefSeq" id="WP_105860554.1">
    <property type="nucleotide sequence ID" value="NZ_PUEJ01000001.1"/>
</dbReference>
<name>A0A2S9QJS4_9HYPH</name>
<dbReference type="Pfam" id="PF05936">
    <property type="entry name" value="T6SS_VasE"/>
    <property type="match status" value="1"/>
</dbReference>
<dbReference type="Proteomes" id="UP000237682">
    <property type="component" value="Unassembled WGS sequence"/>
</dbReference>
<dbReference type="EMBL" id="PUEJ01000001">
    <property type="protein sequence ID" value="PRH89591.1"/>
    <property type="molecule type" value="Genomic_DNA"/>
</dbReference>
<dbReference type="PANTHER" id="PTHR35566:SF1">
    <property type="entry name" value="TYPE VI SECRETION SYSTEM BASEPLATE COMPONENT TSSK1"/>
    <property type="match status" value="1"/>
</dbReference>
<evidence type="ECO:0000313" key="2">
    <source>
        <dbReference type="Proteomes" id="UP000237682"/>
    </source>
</evidence>
<comment type="caution">
    <text evidence="1">The sequence shown here is derived from an EMBL/GenBank/DDBJ whole genome shotgun (WGS) entry which is preliminary data.</text>
</comment>
<accession>A0A2S9QJS4</accession>
<dbReference type="PANTHER" id="PTHR35566">
    <property type="entry name" value="BLR3599 PROTEIN"/>
    <property type="match status" value="1"/>
</dbReference>
<dbReference type="AlphaFoldDB" id="A0A2S9QJS4"/>
<reference evidence="1 2" key="1">
    <citation type="submission" date="2018-02" db="EMBL/GenBank/DDBJ databases">
        <title>Whole genome sequencing of endophytic bacterium.</title>
        <authorList>
            <person name="Eedara R."/>
            <person name="Podile A.R."/>
        </authorList>
    </citation>
    <scope>NUCLEOTIDE SEQUENCE [LARGE SCALE GENOMIC DNA]</scope>
    <source>
        <strain evidence="1 2">RP1T</strain>
    </source>
</reference>